<sequence>MQVAVVNWELNGDPATAEKDAVAIAVPPSLLDPLAEQSAIMAGLEKYAEYNITVLCFTDPGDGRRSEPALVRTDEDCKSFIWSIVYCMHVEWLSFWEVTC</sequence>
<dbReference type="InterPro" id="IPR013783">
    <property type="entry name" value="Ig-like_fold"/>
</dbReference>
<reference evidence="1 2" key="1">
    <citation type="submission" date="2023-02" db="EMBL/GenBank/DDBJ databases">
        <title>LHISI_Scaffold_Assembly.</title>
        <authorList>
            <person name="Stuart O.P."/>
            <person name="Cleave R."/>
            <person name="Magrath M.J.L."/>
            <person name="Mikheyev A.S."/>
        </authorList>
    </citation>
    <scope>NUCLEOTIDE SEQUENCE [LARGE SCALE GENOMIC DNA]</scope>
    <source>
        <strain evidence="1">Daus_M_001</strain>
        <tissue evidence="1">Leg muscle</tissue>
    </source>
</reference>
<protein>
    <submittedName>
        <fullName evidence="1">Uncharacterized protein</fullName>
    </submittedName>
</protein>
<dbReference type="InterPro" id="IPR003961">
    <property type="entry name" value="FN3_dom"/>
</dbReference>
<proteinExistence type="predicted"/>
<accession>A0ABQ9H6D1</accession>
<evidence type="ECO:0000313" key="2">
    <source>
        <dbReference type="Proteomes" id="UP001159363"/>
    </source>
</evidence>
<name>A0ABQ9H6D1_9NEOP</name>
<dbReference type="CDD" id="cd00063">
    <property type="entry name" value="FN3"/>
    <property type="match status" value="1"/>
</dbReference>
<keyword evidence="2" id="KW-1185">Reference proteome</keyword>
<dbReference type="SUPFAM" id="SSF49265">
    <property type="entry name" value="Fibronectin type III"/>
    <property type="match status" value="1"/>
</dbReference>
<comment type="caution">
    <text evidence="1">The sequence shown here is derived from an EMBL/GenBank/DDBJ whole genome shotgun (WGS) entry which is preliminary data.</text>
</comment>
<dbReference type="InterPro" id="IPR036116">
    <property type="entry name" value="FN3_sf"/>
</dbReference>
<gene>
    <name evidence="1" type="ORF">PR048_020475</name>
</gene>
<dbReference type="Gene3D" id="2.60.40.10">
    <property type="entry name" value="Immunoglobulins"/>
    <property type="match status" value="1"/>
</dbReference>
<evidence type="ECO:0000313" key="1">
    <source>
        <dbReference type="EMBL" id="KAJ8879858.1"/>
    </source>
</evidence>
<dbReference type="EMBL" id="JARBHB010000007">
    <property type="protein sequence ID" value="KAJ8879858.1"/>
    <property type="molecule type" value="Genomic_DNA"/>
</dbReference>
<organism evidence="1 2">
    <name type="scientific">Dryococelus australis</name>
    <dbReference type="NCBI Taxonomy" id="614101"/>
    <lineage>
        <taxon>Eukaryota</taxon>
        <taxon>Metazoa</taxon>
        <taxon>Ecdysozoa</taxon>
        <taxon>Arthropoda</taxon>
        <taxon>Hexapoda</taxon>
        <taxon>Insecta</taxon>
        <taxon>Pterygota</taxon>
        <taxon>Neoptera</taxon>
        <taxon>Polyneoptera</taxon>
        <taxon>Phasmatodea</taxon>
        <taxon>Verophasmatodea</taxon>
        <taxon>Anareolatae</taxon>
        <taxon>Phasmatidae</taxon>
        <taxon>Eurycanthinae</taxon>
        <taxon>Dryococelus</taxon>
    </lineage>
</organism>
<dbReference type="Proteomes" id="UP001159363">
    <property type="component" value="Chromosome 6"/>
</dbReference>